<comment type="cofactor">
    <cofactor evidence="7">
        <name>Mg(2+)</name>
        <dbReference type="ChEBI" id="CHEBI:18420"/>
    </cofactor>
    <text evidence="7">Binds 1 Mg(2+) ion per subunit.</text>
</comment>
<evidence type="ECO:0000256" key="2">
    <source>
        <dbReference type="ARBA" id="ARBA00022679"/>
    </source>
</evidence>
<feature type="binding site" evidence="7">
    <location>
        <position position="61"/>
    </location>
    <ligand>
        <name>substrate</name>
    </ligand>
</feature>
<keyword evidence="2 7" id="KW-0808">Transferase</keyword>
<evidence type="ECO:0000256" key="4">
    <source>
        <dbReference type="ARBA" id="ARBA00022777"/>
    </source>
</evidence>
<comment type="subunit">
    <text evidence="7">Monomer.</text>
</comment>
<dbReference type="Pfam" id="PF01202">
    <property type="entry name" value="SKI"/>
    <property type="match status" value="1"/>
</dbReference>
<keyword evidence="5 7" id="KW-0067">ATP-binding</keyword>
<dbReference type="GO" id="GO:0005829">
    <property type="term" value="C:cytosol"/>
    <property type="evidence" value="ECO:0007669"/>
    <property type="project" value="TreeGrafter"/>
</dbReference>
<name>A0A266Q4B6_9GAMM</name>
<evidence type="ECO:0000256" key="3">
    <source>
        <dbReference type="ARBA" id="ARBA00022741"/>
    </source>
</evidence>
<organism evidence="8 9">
    <name type="scientific">Cellvibrio mixtus</name>
    <dbReference type="NCBI Taxonomy" id="39650"/>
    <lineage>
        <taxon>Bacteria</taxon>
        <taxon>Pseudomonadati</taxon>
        <taxon>Pseudomonadota</taxon>
        <taxon>Gammaproteobacteria</taxon>
        <taxon>Cellvibrionales</taxon>
        <taxon>Cellvibrionaceae</taxon>
        <taxon>Cellvibrio</taxon>
    </lineage>
</organism>
<feature type="binding site" evidence="7">
    <location>
        <position position="137"/>
    </location>
    <ligand>
        <name>substrate</name>
    </ligand>
</feature>
<dbReference type="EMBL" id="NHNI01000002">
    <property type="protein sequence ID" value="OZY84717.1"/>
    <property type="molecule type" value="Genomic_DNA"/>
</dbReference>
<dbReference type="GO" id="GO:0000287">
    <property type="term" value="F:magnesium ion binding"/>
    <property type="evidence" value="ECO:0007669"/>
    <property type="project" value="UniProtKB-UniRule"/>
</dbReference>
<evidence type="ECO:0000256" key="1">
    <source>
        <dbReference type="ARBA" id="ARBA00022605"/>
    </source>
</evidence>
<dbReference type="UniPathway" id="UPA00053">
    <property type="reaction ID" value="UER00088"/>
</dbReference>
<feature type="binding site" evidence="7">
    <location>
        <position position="19"/>
    </location>
    <ligand>
        <name>Mg(2+)</name>
        <dbReference type="ChEBI" id="CHEBI:18420"/>
    </ligand>
</feature>
<dbReference type="InterPro" id="IPR031322">
    <property type="entry name" value="Shikimate/glucono_kinase"/>
</dbReference>
<comment type="subcellular location">
    <subcellularLocation>
        <location evidence="7">Cytoplasm</location>
    </subcellularLocation>
</comment>
<keyword evidence="7" id="KW-0963">Cytoplasm</keyword>
<dbReference type="GO" id="GO:0004765">
    <property type="term" value="F:shikimate kinase activity"/>
    <property type="evidence" value="ECO:0007669"/>
    <property type="project" value="UniProtKB-UniRule"/>
</dbReference>
<dbReference type="Proteomes" id="UP000216101">
    <property type="component" value="Unassembled WGS sequence"/>
</dbReference>
<dbReference type="GO" id="GO:0009073">
    <property type="term" value="P:aromatic amino acid family biosynthetic process"/>
    <property type="evidence" value="ECO:0007669"/>
    <property type="project" value="UniProtKB-KW"/>
</dbReference>
<dbReference type="SUPFAM" id="SSF52540">
    <property type="entry name" value="P-loop containing nucleoside triphosphate hydrolases"/>
    <property type="match status" value="1"/>
</dbReference>
<dbReference type="GO" id="GO:0009423">
    <property type="term" value="P:chorismate biosynthetic process"/>
    <property type="evidence" value="ECO:0007669"/>
    <property type="project" value="UniProtKB-UniRule"/>
</dbReference>
<comment type="similarity">
    <text evidence="7">Belongs to the shikimate kinase family.</text>
</comment>
<feature type="binding site" evidence="7">
    <location>
        <position position="124"/>
    </location>
    <ligand>
        <name>ATP</name>
        <dbReference type="ChEBI" id="CHEBI:30616"/>
    </ligand>
</feature>
<evidence type="ECO:0000313" key="9">
    <source>
        <dbReference type="Proteomes" id="UP000216101"/>
    </source>
</evidence>
<dbReference type="STRING" id="1209072.GCA_000766945_00173"/>
<feature type="binding site" evidence="7">
    <location>
        <position position="82"/>
    </location>
    <ligand>
        <name>substrate</name>
    </ligand>
</feature>
<keyword evidence="7" id="KW-0460">Magnesium</keyword>
<dbReference type="PRINTS" id="PR01100">
    <property type="entry name" value="SHIKIMTKNASE"/>
</dbReference>
<reference evidence="9" key="1">
    <citation type="submission" date="2017-05" db="EMBL/GenBank/DDBJ databases">
        <authorList>
            <person name="Barney B.M."/>
        </authorList>
    </citation>
    <scope>NUCLEOTIDE SEQUENCE [LARGE SCALE GENOMIC DNA]</scope>
    <source>
        <strain evidence="9">PSBB022</strain>
    </source>
</reference>
<feature type="binding site" evidence="7">
    <location>
        <begin position="15"/>
        <end position="20"/>
    </location>
    <ligand>
        <name>ATP</name>
        <dbReference type="ChEBI" id="CHEBI:30616"/>
    </ligand>
</feature>
<comment type="caution">
    <text evidence="7">Lacks conserved residue(s) required for the propagation of feature annotation.</text>
</comment>
<dbReference type="AlphaFoldDB" id="A0A266Q4B6"/>
<keyword evidence="3 7" id="KW-0547">Nucleotide-binding</keyword>
<dbReference type="InterPro" id="IPR000623">
    <property type="entry name" value="Shikimate_kinase/TSH1"/>
</dbReference>
<keyword evidence="6 7" id="KW-0057">Aromatic amino acid biosynthesis</keyword>
<comment type="pathway">
    <text evidence="7">Metabolic intermediate biosynthesis; chorismate biosynthesis; chorismate from D-erythrose 4-phosphate and phosphoenolpyruvate: step 5/7.</text>
</comment>
<keyword evidence="4 7" id="KW-0418">Kinase</keyword>
<evidence type="ECO:0000256" key="7">
    <source>
        <dbReference type="HAMAP-Rule" id="MF_00109"/>
    </source>
</evidence>
<dbReference type="GO" id="GO:0005524">
    <property type="term" value="F:ATP binding"/>
    <property type="evidence" value="ECO:0007669"/>
    <property type="project" value="UniProtKB-UniRule"/>
</dbReference>
<comment type="caution">
    <text evidence="8">The sequence shown here is derived from an EMBL/GenBank/DDBJ whole genome shotgun (WGS) entry which is preliminary data.</text>
</comment>
<dbReference type="PANTHER" id="PTHR21087">
    <property type="entry name" value="SHIKIMATE KINASE"/>
    <property type="match status" value="1"/>
</dbReference>
<proteinExistence type="inferred from homology"/>
<dbReference type="CDD" id="cd00464">
    <property type="entry name" value="SK"/>
    <property type="match status" value="1"/>
</dbReference>
<dbReference type="InterPro" id="IPR027417">
    <property type="entry name" value="P-loop_NTPase"/>
</dbReference>
<accession>A0A266Q4B6</accession>
<gene>
    <name evidence="7" type="primary">aroK</name>
    <name evidence="8" type="ORF">CBP51_16230</name>
</gene>
<comment type="catalytic activity">
    <reaction evidence="7">
        <text>shikimate + ATP = 3-phosphoshikimate + ADP + H(+)</text>
        <dbReference type="Rhea" id="RHEA:13121"/>
        <dbReference type="ChEBI" id="CHEBI:15378"/>
        <dbReference type="ChEBI" id="CHEBI:30616"/>
        <dbReference type="ChEBI" id="CHEBI:36208"/>
        <dbReference type="ChEBI" id="CHEBI:145989"/>
        <dbReference type="ChEBI" id="CHEBI:456216"/>
        <dbReference type="EC" id="2.7.1.71"/>
    </reaction>
</comment>
<dbReference type="HAMAP" id="MF_00109">
    <property type="entry name" value="Shikimate_kinase"/>
    <property type="match status" value="1"/>
</dbReference>
<dbReference type="PANTHER" id="PTHR21087:SF16">
    <property type="entry name" value="SHIKIMATE KINASE 1, CHLOROPLASTIC"/>
    <property type="match status" value="1"/>
</dbReference>
<protein>
    <recommendedName>
        <fullName evidence="7">Shikimate kinase</fullName>
        <shortName evidence="7">SK</shortName>
        <ecNumber evidence="7">2.7.1.71</ecNumber>
    </recommendedName>
</protein>
<dbReference type="EC" id="2.7.1.71" evidence="7"/>
<keyword evidence="9" id="KW-1185">Reference proteome</keyword>
<dbReference type="Gene3D" id="3.40.50.300">
    <property type="entry name" value="P-loop containing nucleotide triphosphate hydrolases"/>
    <property type="match status" value="1"/>
</dbReference>
<keyword evidence="1 7" id="KW-0028">Amino-acid biosynthesis</keyword>
<evidence type="ECO:0000313" key="8">
    <source>
        <dbReference type="EMBL" id="OZY84717.1"/>
    </source>
</evidence>
<feature type="binding site" evidence="7">
    <location>
        <position position="37"/>
    </location>
    <ligand>
        <name>substrate</name>
    </ligand>
</feature>
<evidence type="ECO:0000256" key="5">
    <source>
        <dbReference type="ARBA" id="ARBA00022840"/>
    </source>
</evidence>
<keyword evidence="7" id="KW-0479">Metal-binding</keyword>
<evidence type="ECO:0000256" key="6">
    <source>
        <dbReference type="ARBA" id="ARBA00023141"/>
    </source>
</evidence>
<comment type="function">
    <text evidence="7">Catalyzes the specific phosphorylation of the 3-hydroxyl group of shikimic acid using ATP as a cosubstrate.</text>
</comment>
<sequence length="176" mass="19805">MNPYHQSLILIGMPGAGKSTLGLLLAKSLAKDFVDTDLLIQLEHRKTLQDILHQQGYLALREQEEKVLLNAHYPNHVIATGGSAVYCEVAMHHLKQFGPIVFLDVALNELEQRIHNMDNRGIARPAHQGFDEVFAERRPLYMRYADIVIDCTGKPIETLVDEIICQEANAFTTEDA</sequence>
<dbReference type="RefSeq" id="WP_094985741.1">
    <property type="nucleotide sequence ID" value="NZ_NHNI01000002.1"/>
</dbReference>
<dbReference type="GO" id="GO:0008652">
    <property type="term" value="P:amino acid biosynthetic process"/>
    <property type="evidence" value="ECO:0007669"/>
    <property type="project" value="UniProtKB-KW"/>
</dbReference>